<dbReference type="EMBL" id="JAPMOU010000017">
    <property type="protein sequence ID" value="MDE1463130.1"/>
    <property type="molecule type" value="Genomic_DNA"/>
</dbReference>
<dbReference type="InterPro" id="IPR004839">
    <property type="entry name" value="Aminotransferase_I/II_large"/>
</dbReference>
<dbReference type="CDD" id="cd06454">
    <property type="entry name" value="KBL_like"/>
    <property type="match status" value="1"/>
</dbReference>
<evidence type="ECO:0000256" key="3">
    <source>
        <dbReference type="ARBA" id="ARBA00010008"/>
    </source>
</evidence>
<dbReference type="Gene3D" id="3.90.1150.10">
    <property type="entry name" value="Aspartate Aminotransferase, domain 1"/>
    <property type="match status" value="1"/>
</dbReference>
<accession>A0ABT5U9S5</accession>
<evidence type="ECO:0000256" key="7">
    <source>
        <dbReference type="ARBA" id="ARBA00022898"/>
    </source>
</evidence>
<feature type="domain" description="Aminotransferase class I/classII large" evidence="10">
    <location>
        <begin position="40"/>
        <end position="381"/>
    </location>
</feature>
<evidence type="ECO:0000256" key="4">
    <source>
        <dbReference type="ARBA" id="ARBA00011738"/>
    </source>
</evidence>
<feature type="binding site" evidence="9">
    <location>
        <begin position="108"/>
        <end position="109"/>
    </location>
    <ligand>
        <name>pyridoxal 5'-phosphate</name>
        <dbReference type="ChEBI" id="CHEBI:597326"/>
    </ligand>
</feature>
<dbReference type="InterPro" id="IPR001917">
    <property type="entry name" value="Aminotrans_II_pyridoxalP_BS"/>
</dbReference>
<dbReference type="InterPro" id="IPR050087">
    <property type="entry name" value="AON_synthase_class-II"/>
</dbReference>
<keyword evidence="11" id="KW-0012">Acyltransferase</keyword>
<dbReference type="NCBIfam" id="TIGR00858">
    <property type="entry name" value="bioF"/>
    <property type="match status" value="1"/>
</dbReference>
<dbReference type="Proteomes" id="UP001528823">
    <property type="component" value="Unassembled WGS sequence"/>
</dbReference>
<keyword evidence="5 9" id="KW-0808">Transferase</keyword>
<dbReference type="InterPro" id="IPR015421">
    <property type="entry name" value="PyrdxlP-dep_Trfase_major"/>
</dbReference>
<evidence type="ECO:0000256" key="9">
    <source>
        <dbReference type="HAMAP-Rule" id="MF_01693"/>
    </source>
</evidence>
<feature type="binding site" evidence="9">
    <location>
        <position position="133"/>
    </location>
    <ligand>
        <name>substrate</name>
    </ligand>
</feature>
<dbReference type="PROSITE" id="PS00599">
    <property type="entry name" value="AA_TRANSFER_CLASS_2"/>
    <property type="match status" value="1"/>
</dbReference>
<evidence type="ECO:0000313" key="12">
    <source>
        <dbReference type="Proteomes" id="UP001528823"/>
    </source>
</evidence>
<feature type="binding site" evidence="9">
    <location>
        <position position="21"/>
    </location>
    <ligand>
        <name>substrate</name>
    </ligand>
</feature>
<dbReference type="RefSeq" id="WP_274689475.1">
    <property type="nucleotide sequence ID" value="NZ_JAPMOU010000017.1"/>
</dbReference>
<dbReference type="GO" id="GO:0008710">
    <property type="term" value="F:8-amino-7-oxononanoate synthase activity"/>
    <property type="evidence" value="ECO:0007669"/>
    <property type="project" value="UniProtKB-EC"/>
</dbReference>
<dbReference type="PANTHER" id="PTHR13693">
    <property type="entry name" value="CLASS II AMINOTRANSFERASE/8-AMINO-7-OXONONANOATE SYNTHASE"/>
    <property type="match status" value="1"/>
</dbReference>
<name>A0ABT5U9S5_9GAMM</name>
<comment type="pathway">
    <text evidence="2 9">Cofactor biosynthesis; biotin biosynthesis.</text>
</comment>
<comment type="function">
    <text evidence="9">Catalyzes the decarboxylative condensation of pimeloyl-[acyl-carrier protein] and L-alanine to produce 8-amino-7-oxononanoate (AON), [acyl-carrier protein], and carbon dioxide.</text>
</comment>
<evidence type="ECO:0000256" key="1">
    <source>
        <dbReference type="ARBA" id="ARBA00001933"/>
    </source>
</evidence>
<feature type="binding site" evidence="9">
    <location>
        <position position="207"/>
    </location>
    <ligand>
        <name>pyridoxal 5'-phosphate</name>
        <dbReference type="ChEBI" id="CHEBI:597326"/>
    </ligand>
</feature>
<feature type="binding site" evidence="9">
    <location>
        <position position="353"/>
    </location>
    <ligand>
        <name>substrate</name>
    </ligand>
</feature>
<evidence type="ECO:0000256" key="8">
    <source>
        <dbReference type="ARBA" id="ARBA00047715"/>
    </source>
</evidence>
<dbReference type="InterPro" id="IPR004723">
    <property type="entry name" value="AONS_Archaea/Proteobacteria"/>
</dbReference>
<comment type="cofactor">
    <cofactor evidence="1 9">
        <name>pyridoxal 5'-phosphate</name>
        <dbReference type="ChEBI" id="CHEBI:597326"/>
    </cofactor>
</comment>
<comment type="subunit">
    <text evidence="4 9">Homodimer.</text>
</comment>
<dbReference type="HAMAP" id="MF_01693">
    <property type="entry name" value="BioF_aminotrans_2"/>
    <property type="match status" value="1"/>
</dbReference>
<evidence type="ECO:0000259" key="10">
    <source>
        <dbReference type="Pfam" id="PF00155"/>
    </source>
</evidence>
<keyword evidence="7 9" id="KW-0663">Pyridoxal phosphate</keyword>
<reference evidence="11 12" key="1">
    <citation type="submission" date="2022-11" db="EMBL/GenBank/DDBJ databases">
        <title>Spartinivicinus poritis sp. nov., isolated from scleractinian coral Porites lutea.</title>
        <authorList>
            <person name="Zhang G."/>
            <person name="Cai L."/>
            <person name="Wei Q."/>
        </authorList>
    </citation>
    <scope>NUCLEOTIDE SEQUENCE [LARGE SCALE GENOMIC DNA]</scope>
    <source>
        <strain evidence="11 12">A2-2</strain>
    </source>
</reference>
<sequence>MTDWSRLTSRLTQRQQQQLIRQRNTVETAQSAEIISNGEKLLNFCSNDYLGLANHPQVITALQQAAVEYGVGSGASHLVSGHSKLHHELEEALAEFTGRQRALLFSTGYMANVGVISALVEKGDVVLQDKLNHASLIDGGLLSGARFTRYLHNDLASLTQKLQQHQTGQQLIVTDGVFSMDGDIAPLTDIATVAKQHSAWLMVDDAHGFGCLGPNGEGSVTEAGLAAEDIPILVGTFGKALGTSGAFVAGDEVLIESLIQFARPYIYTTAMPPAIAAATLASLKLVQTENWRREKLQRNISQFRSGASHLGLQLMESVTAIQPIVVGDAEAALMLSQQLKAQGILVTAIRPPTVPVGTSRLRITLSASHSEQQVNQLLESLEQACKQFKTTSSRLN</sequence>
<evidence type="ECO:0000256" key="5">
    <source>
        <dbReference type="ARBA" id="ARBA00022679"/>
    </source>
</evidence>
<protein>
    <recommendedName>
        <fullName evidence="9">8-amino-7-oxononanoate synthase</fullName>
        <shortName evidence="9">AONS</shortName>
        <ecNumber evidence="9">2.3.1.47</ecNumber>
    </recommendedName>
    <alternativeName>
        <fullName evidence="9">7-keto-8-amino-pelargonic acid synthase</fullName>
        <shortName evidence="9">7-KAP synthase</shortName>
        <shortName evidence="9">KAPA synthase</shortName>
    </alternativeName>
    <alternativeName>
        <fullName evidence="9">8-amino-7-ketopelargonate synthase</fullName>
    </alternativeName>
</protein>
<proteinExistence type="inferred from homology"/>
<keyword evidence="12" id="KW-1185">Reference proteome</keyword>
<comment type="similarity">
    <text evidence="3 9">Belongs to the class-II pyridoxal-phosphate-dependent aminotransferase family. BioF subfamily.</text>
</comment>
<dbReference type="SUPFAM" id="SSF53383">
    <property type="entry name" value="PLP-dependent transferases"/>
    <property type="match status" value="1"/>
</dbReference>
<evidence type="ECO:0000313" key="11">
    <source>
        <dbReference type="EMBL" id="MDE1463130.1"/>
    </source>
</evidence>
<organism evidence="11 12">
    <name type="scientific">Spartinivicinus poritis</name>
    <dbReference type="NCBI Taxonomy" id="2994640"/>
    <lineage>
        <taxon>Bacteria</taxon>
        <taxon>Pseudomonadati</taxon>
        <taxon>Pseudomonadota</taxon>
        <taxon>Gammaproteobacteria</taxon>
        <taxon>Oceanospirillales</taxon>
        <taxon>Zooshikellaceae</taxon>
        <taxon>Spartinivicinus</taxon>
    </lineage>
</organism>
<feature type="modified residue" description="N6-(pyridoxal phosphate)lysine" evidence="9">
    <location>
        <position position="239"/>
    </location>
</feature>
<comment type="catalytic activity">
    <reaction evidence="8 9">
        <text>6-carboxyhexanoyl-[ACP] + L-alanine + H(+) = (8S)-8-amino-7-oxononanoate + holo-[ACP] + CO2</text>
        <dbReference type="Rhea" id="RHEA:42288"/>
        <dbReference type="Rhea" id="RHEA-COMP:9685"/>
        <dbReference type="Rhea" id="RHEA-COMP:9955"/>
        <dbReference type="ChEBI" id="CHEBI:15378"/>
        <dbReference type="ChEBI" id="CHEBI:16526"/>
        <dbReference type="ChEBI" id="CHEBI:57972"/>
        <dbReference type="ChEBI" id="CHEBI:64479"/>
        <dbReference type="ChEBI" id="CHEBI:78846"/>
        <dbReference type="ChEBI" id="CHEBI:149468"/>
        <dbReference type="EC" id="2.3.1.47"/>
    </reaction>
</comment>
<keyword evidence="6 9" id="KW-0093">Biotin biosynthesis</keyword>
<dbReference type="EC" id="2.3.1.47" evidence="9"/>
<dbReference type="PANTHER" id="PTHR13693:SF100">
    <property type="entry name" value="8-AMINO-7-OXONONANOATE SYNTHASE"/>
    <property type="match status" value="1"/>
</dbReference>
<dbReference type="InterPro" id="IPR015424">
    <property type="entry name" value="PyrdxlP-dep_Trfase"/>
</dbReference>
<evidence type="ECO:0000256" key="6">
    <source>
        <dbReference type="ARBA" id="ARBA00022756"/>
    </source>
</evidence>
<dbReference type="InterPro" id="IPR022834">
    <property type="entry name" value="AONS_Proteobacteria"/>
</dbReference>
<dbReference type="InterPro" id="IPR015422">
    <property type="entry name" value="PyrdxlP-dep_Trfase_small"/>
</dbReference>
<comment type="caution">
    <text evidence="11">The sequence shown here is derived from an EMBL/GenBank/DDBJ whole genome shotgun (WGS) entry which is preliminary data.</text>
</comment>
<dbReference type="Gene3D" id="3.40.640.10">
    <property type="entry name" value="Type I PLP-dependent aspartate aminotransferase-like (Major domain)"/>
    <property type="match status" value="1"/>
</dbReference>
<gene>
    <name evidence="9 11" type="primary">bioF</name>
    <name evidence="11" type="ORF">ORQ98_14270</name>
</gene>
<dbReference type="Pfam" id="PF00155">
    <property type="entry name" value="Aminotran_1_2"/>
    <property type="match status" value="1"/>
</dbReference>
<feature type="binding site" evidence="9">
    <location>
        <position position="236"/>
    </location>
    <ligand>
        <name>pyridoxal 5'-phosphate</name>
        <dbReference type="ChEBI" id="CHEBI:597326"/>
    </ligand>
</feature>
<evidence type="ECO:0000256" key="2">
    <source>
        <dbReference type="ARBA" id="ARBA00004746"/>
    </source>
</evidence>
<feature type="binding site" evidence="9">
    <location>
        <position position="179"/>
    </location>
    <ligand>
        <name>pyridoxal 5'-phosphate</name>
        <dbReference type="ChEBI" id="CHEBI:597326"/>
    </ligand>
</feature>